<evidence type="ECO:0000313" key="7">
    <source>
        <dbReference type="EMBL" id="RMX14867.1"/>
    </source>
</evidence>
<dbReference type="EMBL" id="RDQJ01000065">
    <property type="protein sequence ID" value="RMX06945.1"/>
    <property type="molecule type" value="Genomic_DNA"/>
</dbReference>
<evidence type="ECO:0000313" key="9">
    <source>
        <dbReference type="Proteomes" id="UP000275180"/>
    </source>
</evidence>
<dbReference type="EMBL" id="RDQJ01000011">
    <property type="protein sequence ID" value="RMX14867.1"/>
    <property type="molecule type" value="Genomic_DNA"/>
</dbReference>
<dbReference type="EMBL" id="RDQJ01000067">
    <property type="protein sequence ID" value="RMX06299.1"/>
    <property type="molecule type" value="Genomic_DNA"/>
</dbReference>
<name>A0A3M6RI39_9BURK</name>
<sequence length="49" mass="5533">MEQQWNRMQGVKMVRSGWRVGDVAKFFGVSDRAVFGWVATFGQLGQNGL</sequence>
<dbReference type="SUPFAM" id="SSF46689">
    <property type="entry name" value="Homeodomain-like"/>
    <property type="match status" value="1"/>
</dbReference>
<proteinExistence type="predicted"/>
<dbReference type="Proteomes" id="UP000275180">
    <property type="component" value="Unassembled WGS sequence"/>
</dbReference>
<dbReference type="AlphaFoldDB" id="A0A3M6RI39"/>
<evidence type="ECO:0000313" key="8">
    <source>
        <dbReference type="EMBL" id="RMX14883.1"/>
    </source>
</evidence>
<dbReference type="EMBL" id="RDQJ01000010">
    <property type="protein sequence ID" value="RMX14883.1"/>
    <property type="molecule type" value="Genomic_DNA"/>
</dbReference>
<evidence type="ECO:0000313" key="1">
    <source>
        <dbReference type="EMBL" id="RMX06260.1"/>
    </source>
</evidence>
<dbReference type="InterPro" id="IPR009057">
    <property type="entry name" value="Homeodomain-like_sf"/>
</dbReference>
<gene>
    <name evidence="8" type="ORF">EBQ34_08200</name>
    <name evidence="7" type="ORF">EBQ34_09145</name>
    <name evidence="6" type="ORF">EBQ34_10220</name>
    <name evidence="5" type="ORF">EBQ34_11515</name>
    <name evidence="4" type="ORF">EBQ34_14915</name>
    <name evidence="3" type="ORF">EBQ34_15020</name>
    <name evidence="2" type="ORF">EBQ34_15055</name>
    <name evidence="1" type="ORF">EBQ34_15075</name>
</gene>
<protein>
    <submittedName>
        <fullName evidence="7">Helix-turn-helix domain-containing protein</fullName>
    </submittedName>
</protein>
<dbReference type="EMBL" id="RDQJ01000014">
    <property type="protein sequence ID" value="RMX11666.1"/>
    <property type="molecule type" value="Genomic_DNA"/>
</dbReference>
<accession>A0A3M6RI39</accession>
<reference evidence="7 9" key="1">
    <citation type="submission" date="2018-10" db="EMBL/GenBank/DDBJ databases">
        <title>Comamonadaceae CDC group NO-1 genome sequencing and assembly.</title>
        <authorList>
            <person name="Bernier A.-M."/>
            <person name="Bernard K."/>
        </authorList>
    </citation>
    <scope>NUCLEOTIDE SEQUENCE [LARGE SCALE GENOMIC DNA]</scope>
    <source>
        <strain evidence="7 9">NML180582</strain>
    </source>
</reference>
<organism evidence="7 9">
    <name type="scientific">Vandammella animalimorsus</name>
    <dbReference type="NCBI Taxonomy" id="2029117"/>
    <lineage>
        <taxon>Bacteria</taxon>
        <taxon>Pseudomonadati</taxon>
        <taxon>Pseudomonadota</taxon>
        <taxon>Betaproteobacteria</taxon>
        <taxon>Burkholderiales</taxon>
        <taxon>Comamonadaceae</taxon>
        <taxon>Vandammella</taxon>
    </lineage>
</organism>
<dbReference type="EMBL" id="RDQJ01000019">
    <property type="protein sequence ID" value="RMX10854.1"/>
    <property type="molecule type" value="Genomic_DNA"/>
</dbReference>
<dbReference type="EMBL" id="RDQJ01000069">
    <property type="protein sequence ID" value="RMX06260.1"/>
    <property type="molecule type" value="Genomic_DNA"/>
</dbReference>
<evidence type="ECO:0000313" key="5">
    <source>
        <dbReference type="EMBL" id="RMX10854.1"/>
    </source>
</evidence>
<feature type="non-terminal residue" evidence="7">
    <location>
        <position position="49"/>
    </location>
</feature>
<evidence type="ECO:0000313" key="6">
    <source>
        <dbReference type="EMBL" id="RMX11666.1"/>
    </source>
</evidence>
<evidence type="ECO:0000313" key="2">
    <source>
        <dbReference type="EMBL" id="RMX06299.1"/>
    </source>
</evidence>
<evidence type="ECO:0000313" key="4">
    <source>
        <dbReference type="EMBL" id="RMX07094.1"/>
    </source>
</evidence>
<dbReference type="EMBL" id="RDQJ01000056">
    <property type="protein sequence ID" value="RMX07094.1"/>
    <property type="molecule type" value="Genomic_DNA"/>
</dbReference>
<dbReference type="Pfam" id="PF13384">
    <property type="entry name" value="HTH_23"/>
    <property type="match status" value="1"/>
</dbReference>
<comment type="caution">
    <text evidence="7">The sequence shown here is derived from an EMBL/GenBank/DDBJ whole genome shotgun (WGS) entry which is preliminary data.</text>
</comment>
<evidence type="ECO:0000313" key="3">
    <source>
        <dbReference type="EMBL" id="RMX06945.1"/>
    </source>
</evidence>